<evidence type="ECO:0000259" key="11">
    <source>
        <dbReference type="PROSITE" id="PS51171"/>
    </source>
</evidence>
<dbReference type="RefSeq" id="WP_111247874.1">
    <property type="nucleotide sequence ID" value="NZ_PIEU01000069.1"/>
</dbReference>
<dbReference type="Gene3D" id="3.40.190.10">
    <property type="entry name" value="Periplasmic binding protein-like II"/>
    <property type="match status" value="2"/>
</dbReference>
<dbReference type="STRING" id="1077675.BCR22_04930"/>
<name>A0A2W4BJC9_9ENTE</name>
<comment type="catalytic activity">
    <reaction evidence="8 10">
        <text>prephenate + H(+) = 3-phenylpyruvate + CO2 + H2O</text>
        <dbReference type="Rhea" id="RHEA:21648"/>
        <dbReference type="ChEBI" id="CHEBI:15377"/>
        <dbReference type="ChEBI" id="CHEBI:15378"/>
        <dbReference type="ChEBI" id="CHEBI:16526"/>
        <dbReference type="ChEBI" id="CHEBI:18005"/>
        <dbReference type="ChEBI" id="CHEBI:29934"/>
        <dbReference type="EC" id="4.2.1.51"/>
    </reaction>
</comment>
<dbReference type="SUPFAM" id="SSF55021">
    <property type="entry name" value="ACT-like"/>
    <property type="match status" value="1"/>
</dbReference>
<evidence type="ECO:0000256" key="8">
    <source>
        <dbReference type="ARBA" id="ARBA00047848"/>
    </source>
</evidence>
<evidence type="ECO:0000313" key="13">
    <source>
        <dbReference type="EMBL" id="PZL73372.1"/>
    </source>
</evidence>
<proteinExistence type="predicted"/>
<evidence type="ECO:0000256" key="4">
    <source>
        <dbReference type="ARBA" id="ARBA00022605"/>
    </source>
</evidence>
<dbReference type="Proteomes" id="UP000249828">
    <property type="component" value="Unassembled WGS sequence"/>
</dbReference>
<evidence type="ECO:0000256" key="1">
    <source>
        <dbReference type="ARBA" id="ARBA00004741"/>
    </source>
</evidence>
<dbReference type="CDD" id="cd13633">
    <property type="entry name" value="PBP2_Sa-PDT_like"/>
    <property type="match status" value="1"/>
</dbReference>
<sequence>MKVGFLGPEASFTHTATKTAFPADELISYHSIPACIKGVEFGEVDLGVVPIENTIEGSVNTTVDYLFHQTTIPVGAEIVLPIFQQLMVSKENKGSWQETTKILSHPQALAQSQEFIHAYFPMADLDATPSTAYAANFVALHPEQKIAAIAPRLSAEKYDLEIVGQDIQDVAINETRFWVIGSEKVDVPIKSSDYKLTIALTMPNNMPGALHKALSAFSWREIDLSKIESRPLKTTLGEYFFLIDINVQKPQQLLDNALEEIRLLGGTVKIFGNYAIHPINGV</sequence>
<feature type="domain" description="Prephenate dehydratase" evidence="11">
    <location>
        <begin position="2"/>
        <end position="182"/>
    </location>
</feature>
<keyword evidence="6 10" id="KW-0584">Phenylalanine biosynthesis</keyword>
<keyword evidence="5 10" id="KW-0057">Aromatic amino acid biosynthesis</keyword>
<keyword evidence="7 10" id="KW-0456">Lyase</keyword>
<protein>
    <recommendedName>
        <fullName evidence="3 10">Prephenate dehydratase</fullName>
        <shortName evidence="10">PDT</shortName>
        <ecNumber evidence="2 10">4.2.1.51</ecNumber>
    </recommendedName>
</protein>
<comment type="pathway">
    <text evidence="1 10">Amino-acid biosynthesis; L-phenylalanine biosynthesis; phenylpyruvate from prephenate: step 1/1.</text>
</comment>
<evidence type="ECO:0000256" key="6">
    <source>
        <dbReference type="ARBA" id="ARBA00023222"/>
    </source>
</evidence>
<dbReference type="EC" id="4.2.1.51" evidence="2 10"/>
<keyword evidence="14" id="KW-1185">Reference proteome</keyword>
<dbReference type="PROSITE" id="PS00858">
    <property type="entry name" value="PREPHENATE_DEHYDR_2"/>
    <property type="match status" value="1"/>
</dbReference>
<evidence type="ECO:0000256" key="9">
    <source>
        <dbReference type="PIRSR" id="PIRSR001500-2"/>
    </source>
</evidence>
<dbReference type="GO" id="GO:0009094">
    <property type="term" value="P:L-phenylalanine biosynthetic process"/>
    <property type="evidence" value="ECO:0007669"/>
    <property type="project" value="UniProtKB-UniPathway"/>
</dbReference>
<dbReference type="AlphaFoldDB" id="A0A2W4BJC9"/>
<comment type="caution">
    <text evidence="13">The sequence shown here is derived from an EMBL/GenBank/DDBJ whole genome shotgun (WGS) entry which is preliminary data.</text>
</comment>
<evidence type="ECO:0000313" key="14">
    <source>
        <dbReference type="Proteomes" id="UP000249828"/>
    </source>
</evidence>
<dbReference type="PROSITE" id="PS00857">
    <property type="entry name" value="PREPHENATE_DEHYDR_1"/>
    <property type="match status" value="1"/>
</dbReference>
<dbReference type="PROSITE" id="PS51171">
    <property type="entry name" value="PREPHENATE_DEHYDR_3"/>
    <property type="match status" value="1"/>
</dbReference>
<dbReference type="Gene3D" id="3.30.70.260">
    <property type="match status" value="1"/>
</dbReference>
<dbReference type="PANTHER" id="PTHR21022:SF19">
    <property type="entry name" value="PREPHENATE DEHYDRATASE-RELATED"/>
    <property type="match status" value="1"/>
</dbReference>
<dbReference type="PANTHER" id="PTHR21022">
    <property type="entry name" value="PREPHENATE DEHYDRATASE P PROTEIN"/>
    <property type="match status" value="1"/>
</dbReference>
<dbReference type="InterPro" id="IPR008242">
    <property type="entry name" value="Chor_mutase/pphenate_deHydtase"/>
</dbReference>
<dbReference type="CDD" id="cd04905">
    <property type="entry name" value="ACT_CM-PDT"/>
    <property type="match status" value="1"/>
</dbReference>
<dbReference type="FunFam" id="3.40.190.10:FF:000064">
    <property type="entry name" value="Prephenate dehydratase"/>
    <property type="match status" value="1"/>
</dbReference>
<dbReference type="InterPro" id="IPR045865">
    <property type="entry name" value="ACT-like_dom_sf"/>
</dbReference>
<evidence type="ECO:0000256" key="7">
    <source>
        <dbReference type="ARBA" id="ARBA00023239"/>
    </source>
</evidence>
<evidence type="ECO:0000259" key="12">
    <source>
        <dbReference type="PROSITE" id="PS51671"/>
    </source>
</evidence>
<evidence type="ECO:0000256" key="2">
    <source>
        <dbReference type="ARBA" id="ARBA00013147"/>
    </source>
</evidence>
<dbReference type="InterPro" id="IPR018528">
    <property type="entry name" value="Preph_deHydtase_CS"/>
</dbReference>
<dbReference type="PIRSF" id="PIRSF001500">
    <property type="entry name" value="Chor_mut_pdt_Ppr"/>
    <property type="match status" value="1"/>
</dbReference>
<gene>
    <name evidence="10" type="primary">pheA</name>
    <name evidence="13" type="ORF">CI088_08555</name>
</gene>
<dbReference type="InterPro" id="IPR001086">
    <property type="entry name" value="Preph_deHydtase"/>
</dbReference>
<dbReference type="Pfam" id="PF00800">
    <property type="entry name" value="PDT"/>
    <property type="match status" value="1"/>
</dbReference>
<dbReference type="PROSITE" id="PS51671">
    <property type="entry name" value="ACT"/>
    <property type="match status" value="1"/>
</dbReference>
<dbReference type="GO" id="GO:0005737">
    <property type="term" value="C:cytoplasm"/>
    <property type="evidence" value="ECO:0007669"/>
    <property type="project" value="TreeGrafter"/>
</dbReference>
<dbReference type="InterPro" id="IPR002912">
    <property type="entry name" value="ACT_dom"/>
</dbReference>
<evidence type="ECO:0000256" key="10">
    <source>
        <dbReference type="RuleBase" id="RU361254"/>
    </source>
</evidence>
<keyword evidence="4 10" id="KW-0028">Amino-acid biosynthesis</keyword>
<dbReference type="EMBL" id="PIEU01000069">
    <property type="protein sequence ID" value="PZL73372.1"/>
    <property type="molecule type" value="Genomic_DNA"/>
</dbReference>
<feature type="domain" description="ACT" evidence="12">
    <location>
        <begin position="198"/>
        <end position="275"/>
    </location>
</feature>
<dbReference type="SUPFAM" id="SSF53850">
    <property type="entry name" value="Periplasmic binding protein-like II"/>
    <property type="match status" value="1"/>
</dbReference>
<evidence type="ECO:0000256" key="5">
    <source>
        <dbReference type="ARBA" id="ARBA00023141"/>
    </source>
</evidence>
<feature type="site" description="Essential for prephenate dehydratase activity" evidence="9">
    <location>
        <position position="175"/>
    </location>
</feature>
<organism evidence="13 14">
    <name type="scientific">Enterococcus plantarum</name>
    <dbReference type="NCBI Taxonomy" id="1077675"/>
    <lineage>
        <taxon>Bacteria</taxon>
        <taxon>Bacillati</taxon>
        <taxon>Bacillota</taxon>
        <taxon>Bacilli</taxon>
        <taxon>Lactobacillales</taxon>
        <taxon>Enterococcaceae</taxon>
        <taxon>Enterococcus</taxon>
    </lineage>
</organism>
<reference evidence="13 14" key="1">
    <citation type="submission" date="2017-11" db="EMBL/GenBank/DDBJ databases">
        <title>Draft genome sequence of Enterococcus plantarum TRW2 strain isolated from lettuce.</title>
        <authorList>
            <person name="Kim E.B."/>
            <person name="Marco M.L."/>
            <person name="Williams T.R."/>
            <person name="You I.H."/>
        </authorList>
    </citation>
    <scope>NUCLEOTIDE SEQUENCE [LARGE SCALE GENOMIC DNA]</scope>
    <source>
        <strain evidence="13 14">TRW2</strain>
    </source>
</reference>
<dbReference type="UniPathway" id="UPA00121">
    <property type="reaction ID" value="UER00345"/>
</dbReference>
<accession>A0A2W4BJC9</accession>
<dbReference type="GO" id="GO:0004664">
    <property type="term" value="F:prephenate dehydratase activity"/>
    <property type="evidence" value="ECO:0007669"/>
    <property type="project" value="UniProtKB-UniRule"/>
</dbReference>
<evidence type="ECO:0000256" key="3">
    <source>
        <dbReference type="ARBA" id="ARBA00021872"/>
    </source>
</evidence>
<dbReference type="NCBIfam" id="NF008865">
    <property type="entry name" value="PRK11898.1"/>
    <property type="match status" value="1"/>
</dbReference>